<reference evidence="2 3" key="1">
    <citation type="submission" date="2019-05" db="EMBL/GenBank/DDBJ databases">
        <title>We sequenced the genome of Paenibacillus hemerocallicola KCTC 33185 for further insight into its adaptation and study the phylogeny of Paenibacillus.</title>
        <authorList>
            <person name="Narsing Rao M.P."/>
        </authorList>
    </citation>
    <scope>NUCLEOTIDE SEQUENCE [LARGE SCALE GENOMIC DNA]</scope>
    <source>
        <strain evidence="2 3">KCTC 33185</strain>
    </source>
</reference>
<dbReference type="PANTHER" id="PTHR21310:SF15">
    <property type="entry name" value="AMINOGLYCOSIDE PHOSPHOTRANSFERASE DOMAIN-CONTAINING PROTEIN"/>
    <property type="match status" value="1"/>
</dbReference>
<dbReference type="Proteomes" id="UP000307943">
    <property type="component" value="Unassembled WGS sequence"/>
</dbReference>
<name>A0A5C4THQ4_9BACL</name>
<organism evidence="2 3">
    <name type="scientific">Paenibacillus hemerocallicola</name>
    <dbReference type="NCBI Taxonomy" id="1172614"/>
    <lineage>
        <taxon>Bacteria</taxon>
        <taxon>Bacillati</taxon>
        <taxon>Bacillota</taxon>
        <taxon>Bacilli</taxon>
        <taxon>Bacillales</taxon>
        <taxon>Paenibacillaceae</taxon>
        <taxon>Paenibacillus</taxon>
    </lineage>
</organism>
<evidence type="ECO:0000313" key="2">
    <source>
        <dbReference type="EMBL" id="TNJ68107.1"/>
    </source>
</evidence>
<dbReference type="Pfam" id="PF01636">
    <property type="entry name" value="APH"/>
    <property type="match status" value="1"/>
</dbReference>
<proteinExistence type="predicted"/>
<evidence type="ECO:0000259" key="1">
    <source>
        <dbReference type="Pfam" id="PF01636"/>
    </source>
</evidence>
<evidence type="ECO:0000313" key="3">
    <source>
        <dbReference type="Proteomes" id="UP000307943"/>
    </source>
</evidence>
<accession>A0A5C4THQ4</accession>
<dbReference type="InterPro" id="IPR051678">
    <property type="entry name" value="AGP_Transferase"/>
</dbReference>
<keyword evidence="2" id="KW-0808">Transferase</keyword>
<sequence length="296" mass="34183">MKYSNLQQLFDEPIEKIQILDPGYSGHASDVWLVKTASQEVVVRSSRWRNEPDREFWWGCKFMFGIDPRHMIYMKENSKLLQTVSEIALPKILSWAEMDGREYLVVEKMKGHALSSFKNQSHELLYQFGVWLAKVHLNTSSFYGNLAKTKVGKREEFHNKLAQAMKGIAEREYPSDSHIRTSLDPILEQLHDLPHPQHFCPILVDMDPSQFLAEAGKITAIVDTEAYVIAPREFDFIGLEYVLDEASSASFLNGYTTILGIPELSECRRAYRYFYRLLGVQGSVDLDKWFAQSELF</sequence>
<dbReference type="InterPro" id="IPR011009">
    <property type="entry name" value="Kinase-like_dom_sf"/>
</dbReference>
<dbReference type="OrthoDB" id="1995894at2"/>
<gene>
    <name evidence="2" type="ORF">FE784_00110</name>
</gene>
<dbReference type="SUPFAM" id="SSF56112">
    <property type="entry name" value="Protein kinase-like (PK-like)"/>
    <property type="match status" value="1"/>
</dbReference>
<dbReference type="InterPro" id="IPR002575">
    <property type="entry name" value="Aminoglycoside_PTrfase"/>
</dbReference>
<dbReference type="EMBL" id="VDCQ01000001">
    <property type="protein sequence ID" value="TNJ68107.1"/>
    <property type="molecule type" value="Genomic_DNA"/>
</dbReference>
<comment type="caution">
    <text evidence="2">The sequence shown here is derived from an EMBL/GenBank/DDBJ whole genome shotgun (WGS) entry which is preliminary data.</text>
</comment>
<dbReference type="GO" id="GO:0016740">
    <property type="term" value="F:transferase activity"/>
    <property type="evidence" value="ECO:0007669"/>
    <property type="project" value="UniProtKB-KW"/>
</dbReference>
<dbReference type="PANTHER" id="PTHR21310">
    <property type="entry name" value="AMINOGLYCOSIDE PHOSPHOTRANSFERASE-RELATED-RELATED"/>
    <property type="match status" value="1"/>
</dbReference>
<feature type="domain" description="Aminoglycoside phosphotransferase" evidence="1">
    <location>
        <begin position="26"/>
        <end position="262"/>
    </location>
</feature>
<protein>
    <submittedName>
        <fullName evidence="2">Aminoglycoside phosphotransferase</fullName>
    </submittedName>
</protein>
<dbReference type="RefSeq" id="WP_139600084.1">
    <property type="nucleotide sequence ID" value="NZ_VDCQ01000001.1"/>
</dbReference>
<dbReference type="AlphaFoldDB" id="A0A5C4THQ4"/>
<keyword evidence="3" id="KW-1185">Reference proteome</keyword>